<evidence type="ECO:0008006" key="4">
    <source>
        <dbReference type="Google" id="ProtNLM"/>
    </source>
</evidence>
<feature type="signal peptide" evidence="1">
    <location>
        <begin position="1"/>
        <end position="27"/>
    </location>
</feature>
<dbReference type="RefSeq" id="WP_007035192.1">
    <property type="nucleotide sequence ID" value="NZ_AOHO01000080.1"/>
</dbReference>
<gene>
    <name evidence="2" type="ORF">H074_37098</name>
</gene>
<sequence>MNRFVTAVLSAASASMLLLASSPPAQAVAGEVVVFSHELQRLDSYKNPEGCNILPVAAHVLVNQSSSGVVVHGDPLCLTPGVRVEAGYGSHVPPMSGSFSISR</sequence>
<accession>M2YQY5</accession>
<reference evidence="2 3" key="1">
    <citation type="journal article" date="2013" name="Genome Announc.">
        <title>Draft Genome Sequence of Amycolatopsis decaplanina Strain DSM 44594T.</title>
        <authorList>
            <person name="Kaur N."/>
            <person name="Kumar S."/>
            <person name="Bala M."/>
            <person name="Raghava G.P."/>
            <person name="Mayilraj S."/>
        </authorList>
    </citation>
    <scope>NUCLEOTIDE SEQUENCE [LARGE SCALE GENOMIC DNA]</scope>
    <source>
        <strain evidence="2 3">DSM 44594</strain>
    </source>
</reference>
<protein>
    <recommendedName>
        <fullName evidence="4">Secreted protein</fullName>
    </recommendedName>
</protein>
<comment type="caution">
    <text evidence="2">The sequence shown here is derived from an EMBL/GenBank/DDBJ whole genome shotgun (WGS) entry which is preliminary data.</text>
</comment>
<dbReference type="EMBL" id="AOHO01000080">
    <property type="protein sequence ID" value="EME51183.1"/>
    <property type="molecule type" value="Genomic_DNA"/>
</dbReference>
<name>M2YQY5_9PSEU</name>
<keyword evidence="1" id="KW-0732">Signal</keyword>
<dbReference type="PATRIC" id="fig|1284240.4.peg.7568"/>
<proteinExistence type="predicted"/>
<evidence type="ECO:0000313" key="2">
    <source>
        <dbReference type="EMBL" id="EME51183.1"/>
    </source>
</evidence>
<feature type="chain" id="PRO_5004029636" description="Secreted protein" evidence="1">
    <location>
        <begin position="28"/>
        <end position="103"/>
    </location>
</feature>
<evidence type="ECO:0000313" key="3">
    <source>
        <dbReference type="Proteomes" id="UP000054226"/>
    </source>
</evidence>
<organism evidence="2 3">
    <name type="scientific">Amycolatopsis decaplanina DSM 44594</name>
    <dbReference type="NCBI Taxonomy" id="1284240"/>
    <lineage>
        <taxon>Bacteria</taxon>
        <taxon>Bacillati</taxon>
        <taxon>Actinomycetota</taxon>
        <taxon>Actinomycetes</taxon>
        <taxon>Pseudonocardiales</taxon>
        <taxon>Pseudonocardiaceae</taxon>
        <taxon>Amycolatopsis</taxon>
    </lineage>
</organism>
<dbReference type="OrthoDB" id="3430872at2"/>
<keyword evidence="3" id="KW-1185">Reference proteome</keyword>
<dbReference type="Proteomes" id="UP000054226">
    <property type="component" value="Unassembled WGS sequence"/>
</dbReference>
<dbReference type="AlphaFoldDB" id="M2YQY5"/>
<evidence type="ECO:0000256" key="1">
    <source>
        <dbReference type="SAM" id="SignalP"/>
    </source>
</evidence>